<dbReference type="Proteomes" id="UP000243459">
    <property type="component" value="Chromosome 1"/>
</dbReference>
<gene>
    <name evidence="1" type="ORF">A4U43_C01F14800</name>
</gene>
<proteinExistence type="predicted"/>
<reference evidence="2" key="1">
    <citation type="journal article" date="2017" name="Nat. Commun.">
        <title>The asparagus genome sheds light on the origin and evolution of a young Y chromosome.</title>
        <authorList>
            <person name="Harkess A."/>
            <person name="Zhou J."/>
            <person name="Xu C."/>
            <person name="Bowers J.E."/>
            <person name="Van der Hulst R."/>
            <person name="Ayyampalayam S."/>
            <person name="Mercati F."/>
            <person name="Riccardi P."/>
            <person name="McKain M.R."/>
            <person name="Kakrana A."/>
            <person name="Tang H."/>
            <person name="Ray J."/>
            <person name="Groenendijk J."/>
            <person name="Arikit S."/>
            <person name="Mathioni S.M."/>
            <person name="Nakano M."/>
            <person name="Shan H."/>
            <person name="Telgmann-Rauber A."/>
            <person name="Kanno A."/>
            <person name="Yue Z."/>
            <person name="Chen H."/>
            <person name="Li W."/>
            <person name="Chen Y."/>
            <person name="Xu X."/>
            <person name="Zhang Y."/>
            <person name="Luo S."/>
            <person name="Chen H."/>
            <person name="Gao J."/>
            <person name="Mao Z."/>
            <person name="Pires J.C."/>
            <person name="Luo M."/>
            <person name="Kudrna D."/>
            <person name="Wing R.A."/>
            <person name="Meyers B.C."/>
            <person name="Yi K."/>
            <person name="Kong H."/>
            <person name="Lavrijsen P."/>
            <person name="Sunseri F."/>
            <person name="Falavigna A."/>
            <person name="Ye Y."/>
            <person name="Leebens-Mack J.H."/>
            <person name="Chen G."/>
        </authorList>
    </citation>
    <scope>NUCLEOTIDE SEQUENCE [LARGE SCALE GENOMIC DNA]</scope>
    <source>
        <strain evidence="2">cv. DH0086</strain>
    </source>
</reference>
<evidence type="ECO:0000313" key="2">
    <source>
        <dbReference type="Proteomes" id="UP000243459"/>
    </source>
</evidence>
<organism evidence="1 2">
    <name type="scientific">Asparagus officinalis</name>
    <name type="common">Garden asparagus</name>
    <dbReference type="NCBI Taxonomy" id="4686"/>
    <lineage>
        <taxon>Eukaryota</taxon>
        <taxon>Viridiplantae</taxon>
        <taxon>Streptophyta</taxon>
        <taxon>Embryophyta</taxon>
        <taxon>Tracheophyta</taxon>
        <taxon>Spermatophyta</taxon>
        <taxon>Magnoliopsida</taxon>
        <taxon>Liliopsida</taxon>
        <taxon>Asparagales</taxon>
        <taxon>Asparagaceae</taxon>
        <taxon>Asparagoideae</taxon>
        <taxon>Asparagus</taxon>
    </lineage>
</organism>
<keyword evidence="2" id="KW-1185">Reference proteome</keyword>
<sequence>MLADYCKVFNHRHLPEFQVGFPIPEDSSALHNVGHRISLFAVRCSSLVQSAVRISVPISALTLAVVRISDPVSVPDL</sequence>
<accession>A0A5P1FPZ6</accession>
<evidence type="ECO:0000313" key="1">
    <source>
        <dbReference type="EMBL" id="ONK80182.1"/>
    </source>
</evidence>
<dbReference type="EMBL" id="CM007381">
    <property type="protein sequence ID" value="ONK80182.1"/>
    <property type="molecule type" value="Genomic_DNA"/>
</dbReference>
<name>A0A5P1FPZ6_ASPOF</name>
<protein>
    <submittedName>
        <fullName evidence="1">Uncharacterized protein</fullName>
    </submittedName>
</protein>
<dbReference type="Gramene" id="ONK80182">
    <property type="protein sequence ID" value="ONK80182"/>
    <property type="gene ID" value="A4U43_C01F14800"/>
</dbReference>
<dbReference type="AlphaFoldDB" id="A0A5P1FPZ6"/>